<dbReference type="UniPathway" id="UPA00079"/>
<evidence type="ECO:0000256" key="2">
    <source>
        <dbReference type="ARBA" id="ARBA00022428"/>
    </source>
</evidence>
<dbReference type="SUPFAM" id="SSF53850">
    <property type="entry name" value="Periplasmic binding protein-like II"/>
    <property type="match status" value="1"/>
</dbReference>
<evidence type="ECO:0000313" key="5">
    <source>
        <dbReference type="EMBL" id="MBC8317128.1"/>
    </source>
</evidence>
<comment type="similarity">
    <text evidence="4">Belongs to the MqnA/MqnD family. MqnA subfamily.</text>
</comment>
<dbReference type="GO" id="GO:0009234">
    <property type="term" value="P:menaquinone biosynthetic process"/>
    <property type="evidence" value="ECO:0007669"/>
    <property type="project" value="UniProtKB-UniRule"/>
</dbReference>
<dbReference type="InterPro" id="IPR003773">
    <property type="entry name" value="Menaquinone_biosynth"/>
</dbReference>
<dbReference type="Gene3D" id="3.40.190.10">
    <property type="entry name" value="Periplasmic binding protein-like II"/>
    <property type="match status" value="2"/>
</dbReference>
<dbReference type="EC" id="4.2.1.151" evidence="4"/>
<evidence type="ECO:0000256" key="3">
    <source>
        <dbReference type="ARBA" id="ARBA00023239"/>
    </source>
</evidence>
<name>A0A8J6NE32_9BACT</name>
<dbReference type="PANTHER" id="PTHR37690:SF1">
    <property type="entry name" value="CHORISMATE DEHYDRATASE"/>
    <property type="match status" value="1"/>
</dbReference>
<dbReference type="CDD" id="cd13634">
    <property type="entry name" value="PBP2_Sco4506"/>
    <property type="match status" value="1"/>
</dbReference>
<comment type="pathway">
    <text evidence="1 4">Quinol/quinone metabolism; menaquinone biosynthesis.</text>
</comment>
<dbReference type="InterPro" id="IPR030868">
    <property type="entry name" value="MqnA"/>
</dbReference>
<dbReference type="EMBL" id="JACNJZ010000071">
    <property type="protein sequence ID" value="MBC8317128.1"/>
    <property type="molecule type" value="Genomic_DNA"/>
</dbReference>
<accession>A0A8J6NE32</accession>
<comment type="catalytic activity">
    <reaction evidence="4">
        <text>chorismate = 3-[(1-carboxyvinyl)-oxy]benzoate + H2O</text>
        <dbReference type="Rhea" id="RHEA:40051"/>
        <dbReference type="ChEBI" id="CHEBI:15377"/>
        <dbReference type="ChEBI" id="CHEBI:29748"/>
        <dbReference type="ChEBI" id="CHEBI:76981"/>
        <dbReference type="EC" id="4.2.1.151"/>
    </reaction>
</comment>
<evidence type="ECO:0000256" key="4">
    <source>
        <dbReference type="HAMAP-Rule" id="MF_00995"/>
    </source>
</evidence>
<dbReference type="AlphaFoldDB" id="A0A8J6NE32"/>
<evidence type="ECO:0000313" key="6">
    <source>
        <dbReference type="Proteomes" id="UP000614424"/>
    </source>
</evidence>
<dbReference type="HAMAP" id="MF_00995">
    <property type="entry name" value="MqnA"/>
    <property type="match status" value="1"/>
</dbReference>
<dbReference type="PANTHER" id="PTHR37690">
    <property type="entry name" value="CHORISMATE DEHYDRATASE"/>
    <property type="match status" value="1"/>
</dbReference>
<evidence type="ECO:0000256" key="1">
    <source>
        <dbReference type="ARBA" id="ARBA00004863"/>
    </source>
</evidence>
<keyword evidence="2 4" id="KW-0474">Menaquinone biosynthesis</keyword>
<protein>
    <recommendedName>
        <fullName evidence="4">Chorismate dehydratase</fullName>
        <ecNumber evidence="4">4.2.1.151</ecNumber>
    </recommendedName>
    <alternativeName>
        <fullName evidence="4">Menaquinone biosynthetic enzyme MqnA</fullName>
    </alternativeName>
</protein>
<sequence length="287" mass="32344">MDSIDRKPVSARIGMVNFINTAPLYEKWQQLVKRPDWQVTEAPPTTLNRMLYNNELDLGFVSSHEYAAHPHLYKLLPGLSISATGPVGSVFLFSKKDPELLAGETVLLSSLSQTSVSLVKIILEEYYQVVPTYLSGTITSDGKLPQDAEGKDIQAVLAIGDNALRLRESDLFPVKLDLSEVWQKMTGLPFVFAVWAVREEFCRKDPENIAQIQHELLRCIEEGKRDLHAICNIVAPRIPMATNDCFDYLCGMEYDLDADKLKALEVFFDYLIERGEVSAKALPVKFF</sequence>
<organism evidence="5 6">
    <name type="scientific">Candidatus Desulfobia pelagia</name>
    <dbReference type="NCBI Taxonomy" id="2841692"/>
    <lineage>
        <taxon>Bacteria</taxon>
        <taxon>Pseudomonadati</taxon>
        <taxon>Thermodesulfobacteriota</taxon>
        <taxon>Desulfobulbia</taxon>
        <taxon>Desulfobulbales</taxon>
        <taxon>Desulfobulbaceae</taxon>
        <taxon>Candidatus Desulfobia</taxon>
    </lineage>
</organism>
<proteinExistence type="inferred from homology"/>
<keyword evidence="3 4" id="KW-0456">Lyase</keyword>
<reference evidence="5 6" key="1">
    <citation type="submission" date="2020-08" db="EMBL/GenBank/DDBJ databases">
        <title>Bridging the membrane lipid divide: bacteria of the FCB group superphylum have the potential to synthesize archaeal ether lipids.</title>
        <authorList>
            <person name="Villanueva L."/>
            <person name="Von Meijenfeldt F.A.B."/>
            <person name="Westbye A.B."/>
            <person name="Yadav S."/>
            <person name="Hopmans E.C."/>
            <person name="Dutilh B.E."/>
            <person name="Sinninghe Damste J.S."/>
        </authorList>
    </citation>
    <scope>NUCLEOTIDE SEQUENCE [LARGE SCALE GENOMIC DNA]</scope>
    <source>
        <strain evidence="5">NIOZ-UU47</strain>
    </source>
</reference>
<dbReference type="Proteomes" id="UP000614424">
    <property type="component" value="Unassembled WGS sequence"/>
</dbReference>
<comment type="caution">
    <text evidence="5">The sequence shown here is derived from an EMBL/GenBank/DDBJ whole genome shotgun (WGS) entry which is preliminary data.</text>
</comment>
<comment type="function">
    <text evidence="4">Catalyzes the dehydration of chorismate into 3-[(1-carboxyvinyl)oxy]benzoate, a step in the biosynthesis of menaquinone (MK, vitamin K2).</text>
</comment>
<dbReference type="GO" id="GO:0016836">
    <property type="term" value="F:hydro-lyase activity"/>
    <property type="evidence" value="ECO:0007669"/>
    <property type="project" value="UniProtKB-UniRule"/>
</dbReference>
<gene>
    <name evidence="4" type="primary">mqnA</name>
    <name evidence="5" type="ORF">H8E41_04425</name>
</gene>
<dbReference type="Pfam" id="PF02621">
    <property type="entry name" value="VitK2_biosynth"/>
    <property type="match status" value="1"/>
</dbReference>